<evidence type="ECO:0000259" key="5">
    <source>
        <dbReference type="PROSITE" id="PS50937"/>
    </source>
</evidence>
<dbReference type="InterPro" id="IPR047057">
    <property type="entry name" value="MerR_fam"/>
</dbReference>
<gene>
    <name evidence="6" type="ORF">LCGC14_2539820</name>
</gene>
<evidence type="ECO:0000256" key="1">
    <source>
        <dbReference type="ARBA" id="ARBA00022491"/>
    </source>
</evidence>
<evidence type="ECO:0000313" key="6">
    <source>
        <dbReference type="EMBL" id="KKL12030.1"/>
    </source>
</evidence>
<dbReference type="SMART" id="SM00422">
    <property type="entry name" value="HTH_MERR"/>
    <property type="match status" value="1"/>
</dbReference>
<dbReference type="InterPro" id="IPR009061">
    <property type="entry name" value="DNA-bd_dom_put_sf"/>
</dbReference>
<comment type="caution">
    <text evidence="6">The sequence shown here is derived from an EMBL/GenBank/DDBJ whole genome shotgun (WGS) entry which is preliminary data.</text>
</comment>
<dbReference type="GO" id="GO:0003700">
    <property type="term" value="F:DNA-binding transcription factor activity"/>
    <property type="evidence" value="ECO:0007669"/>
    <property type="project" value="InterPro"/>
</dbReference>
<dbReference type="AlphaFoldDB" id="A0A0F9ARF7"/>
<feature type="domain" description="HTH merR-type" evidence="5">
    <location>
        <begin position="124"/>
        <end position="193"/>
    </location>
</feature>
<dbReference type="Gene3D" id="1.10.1660.10">
    <property type="match status" value="1"/>
</dbReference>
<reference evidence="6" key="1">
    <citation type="journal article" date="2015" name="Nature">
        <title>Complex archaea that bridge the gap between prokaryotes and eukaryotes.</title>
        <authorList>
            <person name="Spang A."/>
            <person name="Saw J.H."/>
            <person name="Jorgensen S.L."/>
            <person name="Zaremba-Niedzwiedzka K."/>
            <person name="Martijn J."/>
            <person name="Lind A.E."/>
            <person name="van Eijk R."/>
            <person name="Schleper C."/>
            <person name="Guy L."/>
            <person name="Ettema T.J."/>
        </authorList>
    </citation>
    <scope>NUCLEOTIDE SEQUENCE</scope>
</reference>
<dbReference type="PANTHER" id="PTHR30204:SF69">
    <property type="entry name" value="MERR-FAMILY TRANSCRIPTIONAL REGULATOR"/>
    <property type="match status" value="1"/>
</dbReference>
<dbReference type="SUPFAM" id="SSF46955">
    <property type="entry name" value="Putative DNA-binding domain"/>
    <property type="match status" value="1"/>
</dbReference>
<name>A0A0F9ARF7_9ZZZZ</name>
<dbReference type="CDD" id="cd00592">
    <property type="entry name" value="HTH_MerR-like"/>
    <property type="match status" value="1"/>
</dbReference>
<proteinExistence type="predicted"/>
<dbReference type="PANTHER" id="PTHR30204">
    <property type="entry name" value="REDOX-CYCLING DRUG-SENSING TRANSCRIPTIONAL ACTIVATOR SOXR"/>
    <property type="match status" value="1"/>
</dbReference>
<keyword evidence="3" id="KW-0238">DNA-binding</keyword>
<keyword evidence="1" id="KW-0678">Repressor</keyword>
<keyword evidence="4" id="KW-0804">Transcription</keyword>
<dbReference type="EMBL" id="LAZR01041422">
    <property type="protein sequence ID" value="KKL12030.1"/>
    <property type="molecule type" value="Genomic_DNA"/>
</dbReference>
<dbReference type="InterPro" id="IPR000551">
    <property type="entry name" value="MerR-type_HTH_dom"/>
</dbReference>
<protein>
    <recommendedName>
        <fullName evidence="5">HTH merR-type domain-containing protein</fullName>
    </recommendedName>
</protein>
<accession>A0A0F9ARF7</accession>
<keyword evidence="2" id="KW-0805">Transcription regulation</keyword>
<evidence type="ECO:0000256" key="3">
    <source>
        <dbReference type="ARBA" id="ARBA00023125"/>
    </source>
</evidence>
<dbReference type="GO" id="GO:0003677">
    <property type="term" value="F:DNA binding"/>
    <property type="evidence" value="ECO:0007669"/>
    <property type="project" value="UniProtKB-KW"/>
</dbReference>
<dbReference type="Pfam" id="PF13411">
    <property type="entry name" value="MerR_1"/>
    <property type="match status" value="1"/>
</dbReference>
<evidence type="ECO:0000256" key="2">
    <source>
        <dbReference type="ARBA" id="ARBA00023015"/>
    </source>
</evidence>
<evidence type="ECO:0000256" key="4">
    <source>
        <dbReference type="ARBA" id="ARBA00023163"/>
    </source>
</evidence>
<feature type="non-terminal residue" evidence="6">
    <location>
        <position position="260"/>
    </location>
</feature>
<sequence>MIDEKTHALVFSSWAHHKIHERGSFVVSDVQSVSTTTMKWQITTPDSEKYTHALFDLDGTGEMSVIITEGSDRTDGTALVEINRNRVGTTPSAGTIVTRTPTGGSTDGAITIFSIRRGIKMDKLLRITDMAKRAGVKPSTIRYYTDQGLLRPAKLTPGGHKLYDERETIARLKKIKGISEKPSLKEVKETLEKKHEIEKGILESVPDIKRTIKDVEDAVGTLKIILANIEKGSKNIPEVTRSTSQGIQEIRKAVNNIDKV</sequence>
<organism evidence="6">
    <name type="scientific">marine sediment metagenome</name>
    <dbReference type="NCBI Taxonomy" id="412755"/>
    <lineage>
        <taxon>unclassified sequences</taxon>
        <taxon>metagenomes</taxon>
        <taxon>ecological metagenomes</taxon>
    </lineage>
</organism>
<dbReference type="PROSITE" id="PS50937">
    <property type="entry name" value="HTH_MERR_2"/>
    <property type="match status" value="1"/>
</dbReference>